<keyword evidence="4" id="KW-0288">FMN</keyword>
<dbReference type="Gene3D" id="3.40.109.10">
    <property type="entry name" value="NADH Oxidase"/>
    <property type="match status" value="1"/>
</dbReference>
<reference evidence="9" key="1">
    <citation type="submission" date="2020-05" db="EMBL/GenBank/DDBJ databases">
        <authorList>
            <person name="Chiriac C."/>
            <person name="Salcher M."/>
            <person name="Ghai R."/>
            <person name="Kavagutti S V."/>
        </authorList>
    </citation>
    <scope>NUCLEOTIDE SEQUENCE</scope>
</reference>
<dbReference type="AlphaFoldDB" id="A0A6J6DX00"/>
<sequence>MEGPVSARGLVTLLQVSPVWSTPVEKLVDRFGDELGLSCGKPCGEPWPPHPSGPLRVSGTVQTMTDPAGSQDPLSSFEAIASLRRSSLRVDPDRAIPDELVDRLIAISATAPNHRRTFPWRFRIITGTGRADLGEALAQDLVEAQQPEAKIEKARSKYLRAPVLIAVASIDGEDATMTAENRDAVSAAIQTLLLGATAAGLASYWSTGAAMTSVRLRKFCGFDETDTFVGLLYLGWPIGDPPPIDRPAPESLRIGSTSQTS</sequence>
<evidence type="ECO:0000256" key="7">
    <source>
        <dbReference type="ARBA" id="ARBA00023027"/>
    </source>
</evidence>
<evidence type="ECO:0000256" key="4">
    <source>
        <dbReference type="ARBA" id="ARBA00022643"/>
    </source>
</evidence>
<feature type="domain" description="Nitroreductase" evidence="8">
    <location>
        <begin position="84"/>
        <end position="236"/>
    </location>
</feature>
<evidence type="ECO:0000256" key="5">
    <source>
        <dbReference type="ARBA" id="ARBA00022857"/>
    </source>
</evidence>
<evidence type="ECO:0000259" key="8">
    <source>
        <dbReference type="Pfam" id="PF00881"/>
    </source>
</evidence>
<dbReference type="EMBL" id="CAEZTG010000089">
    <property type="protein sequence ID" value="CAB4568681.1"/>
    <property type="molecule type" value="Genomic_DNA"/>
</dbReference>
<keyword evidence="3" id="KW-0285">Flavoprotein</keyword>
<dbReference type="InterPro" id="IPR052530">
    <property type="entry name" value="NAD(P)H_nitroreductase"/>
</dbReference>
<comment type="similarity">
    <text evidence="2">Belongs to the nitroreductase family.</text>
</comment>
<protein>
    <submittedName>
        <fullName evidence="9">Unannotated protein</fullName>
    </submittedName>
</protein>
<dbReference type="CDD" id="cd02135">
    <property type="entry name" value="YdjA-like"/>
    <property type="match status" value="1"/>
</dbReference>
<evidence type="ECO:0000256" key="6">
    <source>
        <dbReference type="ARBA" id="ARBA00023002"/>
    </source>
</evidence>
<keyword evidence="6" id="KW-0560">Oxidoreductase</keyword>
<comment type="cofactor">
    <cofactor evidence="1">
        <name>FMN</name>
        <dbReference type="ChEBI" id="CHEBI:58210"/>
    </cofactor>
</comment>
<dbReference type="SUPFAM" id="SSF55469">
    <property type="entry name" value="FMN-dependent nitroreductase-like"/>
    <property type="match status" value="1"/>
</dbReference>
<evidence type="ECO:0000256" key="2">
    <source>
        <dbReference type="ARBA" id="ARBA00007118"/>
    </source>
</evidence>
<dbReference type="PANTHER" id="PTHR43821:SF1">
    <property type="entry name" value="NAD(P)H NITROREDUCTASE YDJA-RELATED"/>
    <property type="match status" value="1"/>
</dbReference>
<keyword evidence="7" id="KW-0520">NAD</keyword>
<dbReference type="Pfam" id="PF00881">
    <property type="entry name" value="Nitroreductase"/>
    <property type="match status" value="1"/>
</dbReference>
<evidence type="ECO:0000256" key="3">
    <source>
        <dbReference type="ARBA" id="ARBA00022630"/>
    </source>
</evidence>
<accession>A0A6J6DX00</accession>
<dbReference type="InterPro" id="IPR029479">
    <property type="entry name" value="Nitroreductase"/>
</dbReference>
<evidence type="ECO:0000256" key="1">
    <source>
        <dbReference type="ARBA" id="ARBA00001917"/>
    </source>
</evidence>
<proteinExistence type="inferred from homology"/>
<organism evidence="9">
    <name type="scientific">freshwater metagenome</name>
    <dbReference type="NCBI Taxonomy" id="449393"/>
    <lineage>
        <taxon>unclassified sequences</taxon>
        <taxon>metagenomes</taxon>
        <taxon>ecological metagenomes</taxon>
    </lineage>
</organism>
<dbReference type="PANTHER" id="PTHR43821">
    <property type="entry name" value="NAD(P)H NITROREDUCTASE YDJA-RELATED"/>
    <property type="match status" value="1"/>
</dbReference>
<keyword evidence="5" id="KW-0521">NADP</keyword>
<dbReference type="InterPro" id="IPR000415">
    <property type="entry name" value="Nitroreductase-like"/>
</dbReference>
<evidence type="ECO:0000313" key="9">
    <source>
        <dbReference type="EMBL" id="CAB4568681.1"/>
    </source>
</evidence>
<dbReference type="GO" id="GO:0016491">
    <property type="term" value="F:oxidoreductase activity"/>
    <property type="evidence" value="ECO:0007669"/>
    <property type="project" value="UniProtKB-KW"/>
</dbReference>
<name>A0A6J6DX00_9ZZZZ</name>
<gene>
    <name evidence="9" type="ORF">UFOPK1603_01026</name>
</gene>
<dbReference type="InterPro" id="IPR026021">
    <property type="entry name" value="YdjA-like"/>
</dbReference>